<evidence type="ECO:0000313" key="2">
    <source>
        <dbReference type="Proteomes" id="UP000642748"/>
    </source>
</evidence>
<evidence type="ECO:0000313" key="1">
    <source>
        <dbReference type="EMBL" id="GIH12732.1"/>
    </source>
</evidence>
<dbReference type="AlphaFoldDB" id="A0A8J3VND9"/>
<keyword evidence="2" id="KW-1185">Reference proteome</keyword>
<dbReference type="InterPro" id="IPR029044">
    <property type="entry name" value="Nucleotide-diphossugar_trans"/>
</dbReference>
<evidence type="ECO:0008006" key="3">
    <source>
        <dbReference type="Google" id="ProtNLM"/>
    </source>
</evidence>
<proteinExistence type="predicted"/>
<accession>A0A8J3VND9</accession>
<dbReference type="RefSeq" id="WP_203916431.1">
    <property type="nucleotide sequence ID" value="NZ_BONZ01000009.1"/>
</dbReference>
<gene>
    <name evidence="1" type="ORF">Raf01_09040</name>
</gene>
<comment type="caution">
    <text evidence="1">The sequence shown here is derived from an EMBL/GenBank/DDBJ whole genome shotgun (WGS) entry which is preliminary data.</text>
</comment>
<organism evidence="1 2">
    <name type="scientific">Rugosimonospora africana</name>
    <dbReference type="NCBI Taxonomy" id="556532"/>
    <lineage>
        <taxon>Bacteria</taxon>
        <taxon>Bacillati</taxon>
        <taxon>Actinomycetota</taxon>
        <taxon>Actinomycetes</taxon>
        <taxon>Micromonosporales</taxon>
        <taxon>Micromonosporaceae</taxon>
        <taxon>Rugosimonospora</taxon>
    </lineage>
</organism>
<dbReference type="Gene3D" id="3.90.550.10">
    <property type="entry name" value="Spore Coat Polysaccharide Biosynthesis Protein SpsA, Chain A"/>
    <property type="match status" value="1"/>
</dbReference>
<sequence>MTSPSPSRRTVVVPLSPPSWTPPGVDPANWRRALAEDVVDLLATLAEVEPAVAVTAEDRGLADSVVWPTMRVYELPVLTANAIFKAAGADGYEQAAVVAPDAPDLPAMLIGKLLRPLSSRPLAVAPGATGGLLGLAARLPVPGWLPEIDLAGEAAAVRAAAPGPGDVSIVPGWHRLSGPDGLARLDPELEGWEATRALLSPA</sequence>
<dbReference type="Proteomes" id="UP000642748">
    <property type="component" value="Unassembled WGS sequence"/>
</dbReference>
<name>A0A8J3VND9_9ACTN</name>
<reference evidence="1" key="1">
    <citation type="submission" date="2021-01" db="EMBL/GenBank/DDBJ databases">
        <title>Whole genome shotgun sequence of Rugosimonospora africana NBRC 104875.</title>
        <authorList>
            <person name="Komaki H."/>
            <person name="Tamura T."/>
        </authorList>
    </citation>
    <scope>NUCLEOTIDE SEQUENCE</scope>
    <source>
        <strain evidence="1">NBRC 104875</strain>
    </source>
</reference>
<protein>
    <recommendedName>
        <fullName evidence="3">2-phospho-L-lactate guanylyltransferase</fullName>
    </recommendedName>
</protein>
<dbReference type="EMBL" id="BONZ01000009">
    <property type="protein sequence ID" value="GIH12732.1"/>
    <property type="molecule type" value="Genomic_DNA"/>
</dbReference>